<accession>A0ACD0NWX0</accession>
<dbReference type="EMBL" id="KZ819950">
    <property type="protein sequence ID" value="PWN50271.1"/>
    <property type="molecule type" value="Genomic_DNA"/>
</dbReference>
<dbReference type="Proteomes" id="UP000245626">
    <property type="component" value="Unassembled WGS sequence"/>
</dbReference>
<organism evidence="1 2">
    <name type="scientific">Violaceomyces palustris</name>
    <dbReference type="NCBI Taxonomy" id="1673888"/>
    <lineage>
        <taxon>Eukaryota</taxon>
        <taxon>Fungi</taxon>
        <taxon>Dikarya</taxon>
        <taxon>Basidiomycota</taxon>
        <taxon>Ustilaginomycotina</taxon>
        <taxon>Ustilaginomycetes</taxon>
        <taxon>Violaceomycetales</taxon>
        <taxon>Violaceomycetaceae</taxon>
        <taxon>Violaceomyces</taxon>
    </lineage>
</organism>
<proteinExistence type="predicted"/>
<sequence>MPSIPESRNLDHGSSRSSSVTSRSNLPSSSPSRKDSNFPDPSHIGTCSPLGSSLNDGPFPSGVGCSDQDECFDLEPLPGYRSDSRHNGEDARSSITITIGDHREDTSSKDACDFDGDIEEADPLFGGDHSALGKRLPGKRERGGATNSRKQIGKEEDLPVPASQVFSPDAAPLDLPALEEHLNNKVLFAEPFFVEGPSVCTAEEKVLFGYEDHESFPDRKSKRRRKRSKTLEIAGGQFSAPASAFTEKQSSSIQGRRTSLRRRDTYSQLEDEDKDDLESQPATPRVGPNRPTLQLSFSNYTNTTGAHSNLSAPTNSQTVSTGISSTLSTQDHPITRLSMFPPLMLLRDNTLDELKSNAIGPRKPPSGIWGVPILGTLLDFFIGIEGSNYAASLIQLELFRDFFQIMAANLHYEDPNVLPEAATYSSFRKFFLRTVPSILGFDFVSVFGYSIIFFSTWIIITGLALWRFYKMTKAYDPNRNVEGFENQQWIFSTPSRGTKVLNTALVFILTLLYLPLSKLAVDALVWSSDFWVVDNPYTSGGDNPILEPLGDAETFRDPLDFCYTTTMRLDSFNWAWLIILLAVATVLVYTLWFPYRMMMTIKDMLPHVSQFNELGLKRSPEEMDMEYQRLVDRDKSPLSFMYNAYRRKWGFYKPGYILVFKLSNLLIITVLSKNNCLFRGNTTKRMLVIQQIVLIVIMSALLGIHVFATPFVDKISNRSEMVSRIGYVLTAIIGLLVALNVSGSTVYNTTILYIIQACTYLGNIYFATIGTKIAASIVKRCQSRVDFSIDIFSPVLNLPKHIKRRVWQETLSTVLLCGTSYHMPLGHVIAFSLSDTERWPPYLLNFQGSVAERHIENLKIVKEIGISDYEHCIHLSRSSVGERLKHLAWIIQTKYAGPDAYFRPTKPPFPNGVSSYFGKAFVVPFPPTLVMRYDQGPNSSVQLTLLDEFEEFVRQNGSDQVIDKRMVRRALRAMDGEEILAPFVNSVQVGPPRNKLIDKVLGIGPGGKSNKSGGIPSGPSFTMTTPVSYLYGILKISRREDQDWQGYNFASGFKVSVIYSKGKRQDTNGTVIDVKEEIEVGASSAFGLHDDFCMTASLHRLFRDNDILIRERVPGIEFLLKRYRKDFANEAWEKERTMGYSFLCDIFDRPSFANANELRAALTRTECCSLLKELPDRYRGSITLLFQRLEAINRSPVHQWWWCLFDDFWRKNSRDYKVLRRHRRSFSPSYPSSIAYRPMSRQELITFLERRGLWKQDGRKGIFNRGFLNRIYFYLNEIVFEADSDRGDLGVRGGKVGKGRREKEIEKEKKKHEARKDRQQGTVVSVGLGTRPDNVTRHHLGSLDQAPKKADDAPARHGGKGTITRSPGNSPSTMYTGGGTDHDIPNAIDRSAYVWEQRLSSRSDESRKMRIWGKIMEWLDLYPVSKDLSRQRLYLFVKLRNGRYVLDRDDHLDSTGYERGREATC</sequence>
<evidence type="ECO:0000313" key="1">
    <source>
        <dbReference type="EMBL" id="PWN50271.1"/>
    </source>
</evidence>
<protein>
    <submittedName>
        <fullName evidence="1">Uncharacterized protein</fullName>
    </submittedName>
</protein>
<keyword evidence="2" id="KW-1185">Reference proteome</keyword>
<evidence type="ECO:0000313" key="2">
    <source>
        <dbReference type="Proteomes" id="UP000245626"/>
    </source>
</evidence>
<reference evidence="1 2" key="1">
    <citation type="journal article" date="2018" name="Mol. Biol. Evol.">
        <title>Broad Genomic Sampling Reveals a Smut Pathogenic Ancestry of the Fungal Clade Ustilaginomycotina.</title>
        <authorList>
            <person name="Kijpornyongpan T."/>
            <person name="Mondo S.J."/>
            <person name="Barry K."/>
            <person name="Sandor L."/>
            <person name="Lee J."/>
            <person name="Lipzen A."/>
            <person name="Pangilinan J."/>
            <person name="LaButti K."/>
            <person name="Hainaut M."/>
            <person name="Henrissat B."/>
            <person name="Grigoriev I.V."/>
            <person name="Spatafora J.W."/>
            <person name="Aime M.C."/>
        </authorList>
    </citation>
    <scope>NUCLEOTIDE SEQUENCE [LARGE SCALE GENOMIC DNA]</scope>
    <source>
        <strain evidence="1 2">SA 807</strain>
    </source>
</reference>
<gene>
    <name evidence="1" type="ORF">IE53DRAFT_316116</name>
</gene>
<name>A0ACD0NWX0_9BASI</name>